<organism evidence="7 8">
    <name type="scientific">Aeromonas cavernicola</name>
    <dbReference type="NCBI Taxonomy" id="1006623"/>
    <lineage>
        <taxon>Bacteria</taxon>
        <taxon>Pseudomonadati</taxon>
        <taxon>Pseudomonadota</taxon>
        <taxon>Gammaproteobacteria</taxon>
        <taxon>Aeromonadales</taxon>
        <taxon>Aeromonadaceae</taxon>
        <taxon>Aeromonas</taxon>
    </lineage>
</organism>
<feature type="transmembrane region" description="Helical" evidence="5">
    <location>
        <begin position="174"/>
        <end position="191"/>
    </location>
</feature>
<dbReference type="EMBL" id="PGGC01000016">
    <property type="protein sequence ID" value="PJG60297.1"/>
    <property type="molecule type" value="Genomic_DNA"/>
</dbReference>
<dbReference type="InterPro" id="IPR051533">
    <property type="entry name" value="WaaL-like"/>
</dbReference>
<feature type="transmembrane region" description="Helical" evidence="5">
    <location>
        <begin position="219"/>
        <end position="237"/>
    </location>
</feature>
<keyword evidence="3 5" id="KW-1133">Transmembrane helix</keyword>
<comment type="caution">
    <text evidence="7">The sequence shown here is derived from an EMBL/GenBank/DDBJ whole genome shotgun (WGS) entry which is preliminary data.</text>
</comment>
<evidence type="ECO:0000256" key="1">
    <source>
        <dbReference type="ARBA" id="ARBA00004141"/>
    </source>
</evidence>
<evidence type="ECO:0000256" key="5">
    <source>
        <dbReference type="SAM" id="Phobius"/>
    </source>
</evidence>
<comment type="subcellular location">
    <subcellularLocation>
        <location evidence="1">Membrane</location>
        <topology evidence="1">Multi-pass membrane protein</topology>
    </subcellularLocation>
</comment>
<dbReference type="Pfam" id="PF04932">
    <property type="entry name" value="Wzy_C"/>
    <property type="match status" value="1"/>
</dbReference>
<feature type="transmembrane region" description="Helical" evidence="5">
    <location>
        <begin position="119"/>
        <end position="136"/>
    </location>
</feature>
<sequence length="404" mass="45445">MRCTPSVWLNRVTVATYSISLGFVFCGLFLVPEGKALLSNLLVISIVLGLINFLVGKRSVLRLPVHHLLWVFLGYGLFILVNRFIHGDQYGVMRSLVYVVLFGFFMPREKIILTVTRHAIQIGGISLGLLSMWQVYHGITRVEGFTNAILFSQAALALALLNWFIGYERANMRWDKLVSLIAIIMSLYALYASQSRGVWLALILILPIMLFIRTKKRPLKYAFIISGLFLGLIFFYQQSSILQGRINASLHDIQKAEVGTYQTSWGLRLVAWQGAWQGFLSSPVIGVGTEGFDAIKKQLVEEGKSSPLLLHPALAHSHNQYMQNLMIRGAFGFIALLLLMGLPSWWGGRIGGISSVLAMYPIIFAVYGLSDVPFEHQAIVYLYTLGLLFLWLDRTAQDQLDHMQ</sequence>
<evidence type="ECO:0000313" key="8">
    <source>
        <dbReference type="Proteomes" id="UP000235861"/>
    </source>
</evidence>
<feature type="transmembrane region" description="Helical" evidence="5">
    <location>
        <begin position="91"/>
        <end position="107"/>
    </location>
</feature>
<keyword evidence="4 5" id="KW-0472">Membrane</keyword>
<gene>
    <name evidence="7" type="ORF">CUC53_02580</name>
</gene>
<keyword evidence="8" id="KW-1185">Reference proteome</keyword>
<evidence type="ECO:0000313" key="7">
    <source>
        <dbReference type="EMBL" id="PJG60297.1"/>
    </source>
</evidence>
<accession>A0A2H9U8D1</accession>
<evidence type="ECO:0000256" key="3">
    <source>
        <dbReference type="ARBA" id="ARBA00022989"/>
    </source>
</evidence>
<proteinExistence type="predicted"/>
<protein>
    <submittedName>
        <fullName evidence="7">Polymerase</fullName>
    </submittedName>
</protein>
<feature type="domain" description="O-antigen ligase-related" evidence="6">
    <location>
        <begin position="182"/>
        <end position="337"/>
    </location>
</feature>
<dbReference type="GO" id="GO:0016020">
    <property type="term" value="C:membrane"/>
    <property type="evidence" value="ECO:0007669"/>
    <property type="project" value="UniProtKB-SubCell"/>
</dbReference>
<feature type="transmembrane region" description="Helical" evidence="5">
    <location>
        <begin position="37"/>
        <end position="55"/>
    </location>
</feature>
<feature type="transmembrane region" description="Helical" evidence="5">
    <location>
        <begin position="197"/>
        <end position="212"/>
    </location>
</feature>
<keyword evidence="2 5" id="KW-0812">Transmembrane</keyword>
<feature type="transmembrane region" description="Helical" evidence="5">
    <location>
        <begin position="376"/>
        <end position="392"/>
    </location>
</feature>
<name>A0A2H9U8D1_9GAMM</name>
<feature type="transmembrane region" description="Helical" evidence="5">
    <location>
        <begin position="67"/>
        <end position="85"/>
    </location>
</feature>
<dbReference type="OrthoDB" id="8576060at2"/>
<evidence type="ECO:0000256" key="2">
    <source>
        <dbReference type="ARBA" id="ARBA00022692"/>
    </source>
</evidence>
<reference evidence="7 8" key="1">
    <citation type="submission" date="2017-11" db="EMBL/GenBank/DDBJ databases">
        <title>Draft genome sequence of environmental isolate Aeromonas cavernicola sp. nov. MDC 2508.</title>
        <authorList>
            <person name="Colston S.M."/>
            <person name="Navarro A."/>
            <person name="Martinez-Murcia A.J."/>
            <person name="Graf J."/>
        </authorList>
    </citation>
    <scope>NUCLEOTIDE SEQUENCE [LARGE SCALE GENOMIC DNA]</scope>
    <source>
        <strain evidence="7 8">MDC 2508</strain>
    </source>
</reference>
<evidence type="ECO:0000256" key="4">
    <source>
        <dbReference type="ARBA" id="ARBA00023136"/>
    </source>
</evidence>
<feature type="transmembrane region" description="Helical" evidence="5">
    <location>
        <begin position="12"/>
        <end position="31"/>
    </location>
</feature>
<evidence type="ECO:0000259" key="6">
    <source>
        <dbReference type="Pfam" id="PF04932"/>
    </source>
</evidence>
<dbReference type="InterPro" id="IPR007016">
    <property type="entry name" value="O-antigen_ligase-rel_domated"/>
</dbReference>
<feature type="transmembrane region" description="Helical" evidence="5">
    <location>
        <begin position="350"/>
        <end position="370"/>
    </location>
</feature>
<dbReference type="PANTHER" id="PTHR37422">
    <property type="entry name" value="TEICHURONIC ACID BIOSYNTHESIS PROTEIN TUAE"/>
    <property type="match status" value="1"/>
</dbReference>
<dbReference type="AlphaFoldDB" id="A0A2H9U8D1"/>
<feature type="transmembrane region" description="Helical" evidence="5">
    <location>
        <begin position="148"/>
        <end position="167"/>
    </location>
</feature>
<dbReference type="Proteomes" id="UP000235861">
    <property type="component" value="Unassembled WGS sequence"/>
</dbReference>
<dbReference type="PANTHER" id="PTHR37422:SF23">
    <property type="entry name" value="TEICHURONIC ACID BIOSYNTHESIS PROTEIN TUAE"/>
    <property type="match status" value="1"/>
</dbReference>
<feature type="transmembrane region" description="Helical" evidence="5">
    <location>
        <begin position="325"/>
        <end position="343"/>
    </location>
</feature>
<dbReference type="RefSeq" id="WP_100292720.1">
    <property type="nucleotide sequence ID" value="NZ_PGGC01000016.1"/>
</dbReference>